<dbReference type="PANTHER" id="PTHR30093:SF2">
    <property type="entry name" value="TYPE II SECRETION SYSTEM PROTEIN H"/>
    <property type="match status" value="1"/>
</dbReference>
<dbReference type="SUPFAM" id="SSF54523">
    <property type="entry name" value="Pili subunits"/>
    <property type="match status" value="1"/>
</dbReference>
<dbReference type="Pfam" id="PF07596">
    <property type="entry name" value="SBP_bac_10"/>
    <property type="match status" value="1"/>
</dbReference>
<feature type="domain" description="DUF1559" evidence="2">
    <location>
        <begin position="37"/>
        <end position="367"/>
    </location>
</feature>
<dbReference type="RefSeq" id="WP_145288992.1">
    <property type="nucleotide sequence ID" value="NZ_CP036291.1"/>
</dbReference>
<sequence>MENRSGRTPRGAFTLVELLVVVAIIGILVALLLPAIQSAREAAKRAACQNNLRQLGLALLNYESAEAHLPFGKRVEPDGAARSWVPDVLPYLDQQAMVSDANYDLNQDWWRIQSVYVEDPANPGAFIPDPSGGPVPNGITVQKFLDIMVCPSTTIQERTQFKDDGPVGHKIGACGDYFAPEGVHSRILNELPNTAPLGAPFPEFPPGVTANSNTVLAGVLLPFGAGALPAWTTTIDGDPRLQLIKKRVSFPSLSGIADGTSNTIMLGECAGREDVWRGRKLTPANATRGDVSCARARGGAWATNDNTYAIGQRIQWCNSSLTGVSAVPGTMKINNSNEWGHLYYSFHPAGSQFAFADGSVHFVSEKVALWVLASLTTRSGGEALSGGDF</sequence>
<evidence type="ECO:0000259" key="2">
    <source>
        <dbReference type="Pfam" id="PF07596"/>
    </source>
</evidence>
<evidence type="ECO:0000256" key="1">
    <source>
        <dbReference type="SAM" id="Phobius"/>
    </source>
</evidence>
<dbReference type="InterPro" id="IPR011453">
    <property type="entry name" value="DUF1559"/>
</dbReference>
<accession>A0A518DG64</accession>
<dbReference type="InterPro" id="IPR027558">
    <property type="entry name" value="Pre_pil_HX9DG_C"/>
</dbReference>
<evidence type="ECO:0000313" key="4">
    <source>
        <dbReference type="Proteomes" id="UP000317429"/>
    </source>
</evidence>
<dbReference type="InterPro" id="IPR045584">
    <property type="entry name" value="Pilin-like"/>
</dbReference>
<dbReference type="InterPro" id="IPR012902">
    <property type="entry name" value="N_methyl_site"/>
</dbReference>
<dbReference type="Gene3D" id="3.30.700.10">
    <property type="entry name" value="Glycoprotein, Type 4 Pilin"/>
    <property type="match status" value="1"/>
</dbReference>
<dbReference type="EMBL" id="CP036291">
    <property type="protein sequence ID" value="QDU90461.1"/>
    <property type="molecule type" value="Genomic_DNA"/>
</dbReference>
<keyword evidence="1" id="KW-0812">Transmembrane</keyword>
<dbReference type="NCBIfam" id="TIGR02532">
    <property type="entry name" value="IV_pilin_GFxxxE"/>
    <property type="match status" value="1"/>
</dbReference>
<dbReference type="OrthoDB" id="261883at2"/>
<name>A0A518DG64_9BACT</name>
<keyword evidence="1" id="KW-1133">Transmembrane helix</keyword>
<dbReference type="AlphaFoldDB" id="A0A518DG64"/>
<dbReference type="Pfam" id="PF07963">
    <property type="entry name" value="N_methyl"/>
    <property type="match status" value="1"/>
</dbReference>
<gene>
    <name evidence="3" type="ORF">Pla175_38660</name>
</gene>
<reference evidence="3 4" key="1">
    <citation type="submission" date="2019-02" db="EMBL/GenBank/DDBJ databases">
        <title>Deep-cultivation of Planctomycetes and their phenomic and genomic characterization uncovers novel biology.</title>
        <authorList>
            <person name="Wiegand S."/>
            <person name="Jogler M."/>
            <person name="Boedeker C."/>
            <person name="Pinto D."/>
            <person name="Vollmers J."/>
            <person name="Rivas-Marin E."/>
            <person name="Kohn T."/>
            <person name="Peeters S.H."/>
            <person name="Heuer A."/>
            <person name="Rast P."/>
            <person name="Oberbeckmann S."/>
            <person name="Bunk B."/>
            <person name="Jeske O."/>
            <person name="Meyerdierks A."/>
            <person name="Storesund J.E."/>
            <person name="Kallscheuer N."/>
            <person name="Luecker S."/>
            <person name="Lage O.M."/>
            <person name="Pohl T."/>
            <person name="Merkel B.J."/>
            <person name="Hornburger P."/>
            <person name="Mueller R.-W."/>
            <person name="Bruemmer F."/>
            <person name="Labrenz M."/>
            <person name="Spormann A.M."/>
            <person name="Op den Camp H."/>
            <person name="Overmann J."/>
            <person name="Amann R."/>
            <person name="Jetten M.S.M."/>
            <person name="Mascher T."/>
            <person name="Medema M.H."/>
            <person name="Devos D.P."/>
            <person name="Kaster A.-K."/>
            <person name="Ovreas L."/>
            <person name="Rohde M."/>
            <person name="Galperin M.Y."/>
            <person name="Jogler C."/>
        </authorList>
    </citation>
    <scope>NUCLEOTIDE SEQUENCE [LARGE SCALE GENOMIC DNA]</scope>
    <source>
        <strain evidence="3 4">Pla175</strain>
    </source>
</reference>
<proteinExistence type="predicted"/>
<dbReference type="KEGG" id="pnd:Pla175_38660"/>
<dbReference type="Proteomes" id="UP000317429">
    <property type="component" value="Chromosome"/>
</dbReference>
<organism evidence="3 4">
    <name type="scientific">Pirellulimonas nuda</name>
    <dbReference type="NCBI Taxonomy" id="2528009"/>
    <lineage>
        <taxon>Bacteria</taxon>
        <taxon>Pseudomonadati</taxon>
        <taxon>Planctomycetota</taxon>
        <taxon>Planctomycetia</taxon>
        <taxon>Pirellulales</taxon>
        <taxon>Lacipirellulaceae</taxon>
        <taxon>Pirellulimonas</taxon>
    </lineage>
</organism>
<protein>
    <recommendedName>
        <fullName evidence="2">DUF1559 domain-containing protein</fullName>
    </recommendedName>
</protein>
<feature type="transmembrane region" description="Helical" evidence="1">
    <location>
        <begin position="12"/>
        <end position="36"/>
    </location>
</feature>
<evidence type="ECO:0000313" key="3">
    <source>
        <dbReference type="EMBL" id="QDU90461.1"/>
    </source>
</evidence>
<dbReference type="PANTHER" id="PTHR30093">
    <property type="entry name" value="GENERAL SECRETION PATHWAY PROTEIN G"/>
    <property type="match status" value="1"/>
</dbReference>
<keyword evidence="1" id="KW-0472">Membrane</keyword>
<dbReference type="NCBIfam" id="TIGR04294">
    <property type="entry name" value="pre_pil_HX9DG"/>
    <property type="match status" value="1"/>
</dbReference>
<keyword evidence="4" id="KW-1185">Reference proteome</keyword>